<evidence type="ECO:0000313" key="1">
    <source>
        <dbReference type="EMBL" id="ARU56502.1"/>
    </source>
</evidence>
<name>A0A1Y0I7M7_9GAMM</name>
<organism evidence="1 2">
    <name type="scientific">Oleiphilus messinensis</name>
    <dbReference type="NCBI Taxonomy" id="141451"/>
    <lineage>
        <taxon>Bacteria</taxon>
        <taxon>Pseudomonadati</taxon>
        <taxon>Pseudomonadota</taxon>
        <taxon>Gammaproteobacteria</taxon>
        <taxon>Oceanospirillales</taxon>
        <taxon>Oleiphilaceae</taxon>
        <taxon>Oleiphilus</taxon>
    </lineage>
</organism>
<dbReference type="Proteomes" id="UP000196027">
    <property type="component" value="Chromosome"/>
</dbReference>
<dbReference type="OrthoDB" id="6197014at2"/>
<protein>
    <recommendedName>
        <fullName evidence="3">PilZ domain-containing protein</fullName>
    </recommendedName>
</protein>
<dbReference type="KEGG" id="ome:OLMES_2441"/>
<keyword evidence="2" id="KW-1185">Reference proteome</keyword>
<sequence>MTNSSVERRKKTRLQCSEGFSASKLNNGTNEFELTSINYTHDGIALFKPQPLPDIDQFEISFDYVLDGETVRIERLPCAIVHVHDSDEGVMYGAAFKLEETSAKQIEDLIRIEEDIALKASMIV</sequence>
<dbReference type="RefSeq" id="WP_087461482.1">
    <property type="nucleotide sequence ID" value="NZ_CP021425.1"/>
</dbReference>
<gene>
    <name evidence="1" type="ORF">OLMES_2441</name>
</gene>
<evidence type="ECO:0000313" key="2">
    <source>
        <dbReference type="Proteomes" id="UP000196027"/>
    </source>
</evidence>
<accession>A0A1Y0I7M7</accession>
<evidence type="ECO:0008006" key="3">
    <source>
        <dbReference type="Google" id="ProtNLM"/>
    </source>
</evidence>
<dbReference type="AlphaFoldDB" id="A0A1Y0I7M7"/>
<reference evidence="1 2" key="1">
    <citation type="submission" date="2017-05" db="EMBL/GenBank/DDBJ databases">
        <title>Genomic insights into alkan degradation activity of Oleiphilus messinensis.</title>
        <authorList>
            <person name="Kozyavkin S.A."/>
            <person name="Slesarev A.I."/>
            <person name="Golyshin P.N."/>
            <person name="Korzhenkov A."/>
            <person name="Golyshina O.N."/>
            <person name="Toshchakov S.V."/>
        </authorList>
    </citation>
    <scope>NUCLEOTIDE SEQUENCE [LARGE SCALE GENOMIC DNA]</scope>
    <source>
        <strain evidence="1 2">ME102</strain>
    </source>
</reference>
<dbReference type="EMBL" id="CP021425">
    <property type="protein sequence ID" value="ARU56502.1"/>
    <property type="molecule type" value="Genomic_DNA"/>
</dbReference>
<proteinExistence type="predicted"/>